<keyword evidence="1" id="KW-0472">Membrane</keyword>
<dbReference type="AlphaFoldDB" id="A0AAV7LTG2"/>
<accession>A0AAV7LTG2</accession>
<evidence type="ECO:0000256" key="1">
    <source>
        <dbReference type="SAM" id="Phobius"/>
    </source>
</evidence>
<name>A0AAV7LTG2_PLEWA</name>
<gene>
    <name evidence="2" type="ORF">NDU88_006969</name>
</gene>
<dbReference type="Proteomes" id="UP001066276">
    <property type="component" value="Chromosome 11"/>
</dbReference>
<sequence length="82" mass="9294">MVALLGYVSVAPAASLKLLAMTLLMAKRRVAMPGGHLAPRERNWLKDLTYCKERLDEYWALMPATARRHDTWAPRQCIPDDA</sequence>
<evidence type="ECO:0000313" key="3">
    <source>
        <dbReference type="Proteomes" id="UP001066276"/>
    </source>
</evidence>
<dbReference type="EMBL" id="JANPWB010000015">
    <property type="protein sequence ID" value="KAJ1093880.1"/>
    <property type="molecule type" value="Genomic_DNA"/>
</dbReference>
<evidence type="ECO:0000313" key="2">
    <source>
        <dbReference type="EMBL" id="KAJ1093880.1"/>
    </source>
</evidence>
<organism evidence="2 3">
    <name type="scientific">Pleurodeles waltl</name>
    <name type="common">Iberian ribbed newt</name>
    <dbReference type="NCBI Taxonomy" id="8319"/>
    <lineage>
        <taxon>Eukaryota</taxon>
        <taxon>Metazoa</taxon>
        <taxon>Chordata</taxon>
        <taxon>Craniata</taxon>
        <taxon>Vertebrata</taxon>
        <taxon>Euteleostomi</taxon>
        <taxon>Amphibia</taxon>
        <taxon>Batrachia</taxon>
        <taxon>Caudata</taxon>
        <taxon>Salamandroidea</taxon>
        <taxon>Salamandridae</taxon>
        <taxon>Pleurodelinae</taxon>
        <taxon>Pleurodeles</taxon>
    </lineage>
</organism>
<keyword evidence="1" id="KW-0812">Transmembrane</keyword>
<keyword evidence="3" id="KW-1185">Reference proteome</keyword>
<keyword evidence="1" id="KW-1133">Transmembrane helix</keyword>
<reference evidence="2" key="1">
    <citation type="journal article" date="2022" name="bioRxiv">
        <title>Sequencing and chromosome-scale assembly of the giantPleurodeles waltlgenome.</title>
        <authorList>
            <person name="Brown T."/>
            <person name="Elewa A."/>
            <person name="Iarovenko S."/>
            <person name="Subramanian E."/>
            <person name="Araus A.J."/>
            <person name="Petzold A."/>
            <person name="Susuki M."/>
            <person name="Suzuki K.-i.T."/>
            <person name="Hayashi T."/>
            <person name="Toyoda A."/>
            <person name="Oliveira C."/>
            <person name="Osipova E."/>
            <person name="Leigh N.D."/>
            <person name="Simon A."/>
            <person name="Yun M.H."/>
        </authorList>
    </citation>
    <scope>NUCLEOTIDE SEQUENCE</scope>
    <source>
        <strain evidence="2">20211129_DDA</strain>
        <tissue evidence="2">Liver</tissue>
    </source>
</reference>
<comment type="caution">
    <text evidence="2">The sequence shown here is derived from an EMBL/GenBank/DDBJ whole genome shotgun (WGS) entry which is preliminary data.</text>
</comment>
<feature type="transmembrane region" description="Helical" evidence="1">
    <location>
        <begin position="6"/>
        <end position="26"/>
    </location>
</feature>
<proteinExistence type="predicted"/>
<protein>
    <submittedName>
        <fullName evidence="2">Uncharacterized protein</fullName>
    </submittedName>
</protein>